<dbReference type="EMBL" id="AHMZ02000076">
    <property type="protein sequence ID" value="EMN30634.1"/>
    <property type="molecule type" value="Genomic_DNA"/>
</dbReference>
<organism evidence="1 2">
    <name type="scientific">Leptospira interrogans serovar Pyrogenes str. L0374</name>
    <dbReference type="NCBI Taxonomy" id="1049928"/>
    <lineage>
        <taxon>Bacteria</taxon>
        <taxon>Pseudomonadati</taxon>
        <taxon>Spirochaetota</taxon>
        <taxon>Spirochaetia</taxon>
        <taxon>Leptospirales</taxon>
        <taxon>Leptospiraceae</taxon>
        <taxon>Leptospira</taxon>
    </lineage>
</organism>
<evidence type="ECO:0000313" key="2">
    <source>
        <dbReference type="Proteomes" id="UP000012137"/>
    </source>
</evidence>
<protein>
    <submittedName>
        <fullName evidence="1">Uncharacterized protein</fullName>
    </submittedName>
</protein>
<accession>M6K8Z4</accession>
<evidence type="ECO:0000313" key="1">
    <source>
        <dbReference type="EMBL" id="EMN30634.1"/>
    </source>
</evidence>
<sequence length="109" mass="12326">MMAKKKCLKEAEEGTAKSMKKKITESKNDYLEEWQKIVDAKDLDKALIDHFSYLADTPGYNKVLEGVMKEAVSAKINEDCLFIEFPSDTLIATPPTDLQHHLMVLSSAY</sequence>
<dbReference type="Proteomes" id="UP000012137">
    <property type="component" value="Unassembled WGS sequence"/>
</dbReference>
<name>M6K8Z4_LEPIR</name>
<gene>
    <name evidence="1" type="ORF">LEP1GSC083_3138</name>
</gene>
<proteinExistence type="predicted"/>
<comment type="caution">
    <text evidence="1">The sequence shown here is derived from an EMBL/GenBank/DDBJ whole genome shotgun (WGS) entry which is preliminary data.</text>
</comment>
<dbReference type="AlphaFoldDB" id="M6K8Z4"/>
<reference evidence="1 2" key="1">
    <citation type="submission" date="2013-01" db="EMBL/GenBank/DDBJ databases">
        <authorList>
            <person name="Harkins D.M."/>
            <person name="Durkin A.S."/>
            <person name="Brinkac L.M."/>
            <person name="Haft D.H."/>
            <person name="Selengut J.D."/>
            <person name="Sanka R."/>
            <person name="DePew J."/>
            <person name="Purushe J."/>
            <person name="Peacock S.J."/>
            <person name="Thaipadungpanit J."/>
            <person name="Wuthiekanun V.W."/>
            <person name="Day N.P."/>
            <person name="Vinetz J.M."/>
            <person name="Sutton G.G."/>
            <person name="Nierman W.C."/>
            <person name="Fouts D.E."/>
        </authorList>
    </citation>
    <scope>NUCLEOTIDE SEQUENCE [LARGE SCALE GENOMIC DNA]</scope>
    <source>
        <strain evidence="1 2">L0374</strain>
    </source>
</reference>